<gene>
    <name evidence="2" type="ORF">PCANC_24931</name>
</gene>
<evidence type="ECO:0000313" key="2">
    <source>
        <dbReference type="EMBL" id="PLW09302.1"/>
    </source>
</evidence>
<dbReference type="AlphaFoldDB" id="A0A2N5S7S8"/>
<keyword evidence="3" id="KW-1185">Reference proteome</keyword>
<proteinExistence type="predicted"/>
<comment type="caution">
    <text evidence="2">The sequence shown here is derived from an EMBL/GenBank/DDBJ whole genome shotgun (WGS) entry which is preliminary data.</text>
</comment>
<name>A0A2N5S7S8_9BASI</name>
<feature type="compositionally biased region" description="Polar residues" evidence="1">
    <location>
        <begin position="1"/>
        <end position="12"/>
    </location>
</feature>
<protein>
    <submittedName>
        <fullName evidence="2">Uncharacterized protein</fullName>
    </submittedName>
</protein>
<dbReference type="EMBL" id="PGCJ01001112">
    <property type="protein sequence ID" value="PLW09302.1"/>
    <property type="molecule type" value="Genomic_DNA"/>
</dbReference>
<sequence length="184" mass="20280">MVSTRSRSTVKPPQNPLVSTHRRSHTTVSTRGSATCGQGRGQSRRGGGATNRAAYTSQHNPSTTPTDDAAQENHNNSPTQNDERDKLAHNQSNGNGDTEEFVDNGENDKKNHTTNINGNSHCDDDDDEPLTTEEKELYKPLYEDLVNHKKVELVLAQGPTQDSVIPPQALRQVTRLNEEQIVTI</sequence>
<feature type="compositionally biased region" description="Polar residues" evidence="1">
    <location>
        <begin position="53"/>
        <end position="80"/>
    </location>
</feature>
<dbReference type="STRING" id="200324.A0A2N5S7S8"/>
<accession>A0A2N5S7S8</accession>
<organism evidence="2 3">
    <name type="scientific">Puccinia coronata f. sp. avenae</name>
    <dbReference type="NCBI Taxonomy" id="200324"/>
    <lineage>
        <taxon>Eukaryota</taxon>
        <taxon>Fungi</taxon>
        <taxon>Dikarya</taxon>
        <taxon>Basidiomycota</taxon>
        <taxon>Pucciniomycotina</taxon>
        <taxon>Pucciniomycetes</taxon>
        <taxon>Pucciniales</taxon>
        <taxon>Pucciniaceae</taxon>
        <taxon>Puccinia</taxon>
    </lineage>
</organism>
<evidence type="ECO:0000256" key="1">
    <source>
        <dbReference type="SAM" id="MobiDB-lite"/>
    </source>
</evidence>
<feature type="region of interest" description="Disordered" evidence="1">
    <location>
        <begin position="1"/>
        <end position="130"/>
    </location>
</feature>
<reference evidence="2 3" key="1">
    <citation type="submission" date="2017-11" db="EMBL/GenBank/DDBJ databases">
        <title>De novo assembly and phasing of dikaryotic genomes from two isolates of Puccinia coronata f. sp. avenae, the causal agent of oat crown rust.</title>
        <authorList>
            <person name="Miller M.E."/>
            <person name="Zhang Y."/>
            <person name="Omidvar V."/>
            <person name="Sperschneider J."/>
            <person name="Schwessinger B."/>
            <person name="Raley C."/>
            <person name="Palmer J.M."/>
            <person name="Garnica D."/>
            <person name="Upadhyaya N."/>
            <person name="Rathjen J."/>
            <person name="Taylor J.M."/>
            <person name="Park R.F."/>
            <person name="Dodds P.N."/>
            <person name="Hirsch C.D."/>
            <person name="Kianian S.F."/>
            <person name="Figueroa M."/>
        </authorList>
    </citation>
    <scope>NUCLEOTIDE SEQUENCE [LARGE SCALE GENOMIC DNA]</scope>
    <source>
        <strain evidence="2">12NC29</strain>
    </source>
</reference>
<evidence type="ECO:0000313" key="3">
    <source>
        <dbReference type="Proteomes" id="UP000235388"/>
    </source>
</evidence>
<dbReference type="Proteomes" id="UP000235388">
    <property type="component" value="Unassembled WGS sequence"/>
</dbReference>
<feature type="compositionally biased region" description="Gly residues" evidence="1">
    <location>
        <begin position="38"/>
        <end position="49"/>
    </location>
</feature>